<protein>
    <submittedName>
        <fullName evidence="2">Uncharacterized protein</fullName>
    </submittedName>
</protein>
<proteinExistence type="predicted"/>
<feature type="transmembrane region" description="Helical" evidence="1">
    <location>
        <begin position="77"/>
        <end position="97"/>
    </location>
</feature>
<sequence>MSLTCRYRPAMRMLSTSARLFKQNSKDRLNLPPSFKSSKPLPQNTLTDADKERIQNASSTHIEPTPITYKRPWWIPLLKFGVVFVPFFICGAGYIIYETVNGRPVFLPLWVNSSVPLEKAIGFENIDVEALKAVCEETLVKRLNMNHLIKEYFGLPVELGEYESFDVRIQYNRLAIEGIELDFRRSWFKPIFKWREIDTPALPPNINKYIQPLKARVGDGGVDEDPDQEVMYIKEINYKIMIRATIKVVNEKIHRIEPGTGRITFDAEIDLDHTKYVKIVGALMHFKNINNTGSGGTLERLW</sequence>
<evidence type="ECO:0000256" key="1">
    <source>
        <dbReference type="SAM" id="Phobius"/>
    </source>
</evidence>
<comment type="caution">
    <text evidence="2">The sequence shown here is derived from an EMBL/GenBank/DDBJ whole genome shotgun (WGS) entry which is preliminary data.</text>
</comment>
<keyword evidence="1" id="KW-0812">Transmembrane</keyword>
<evidence type="ECO:0000313" key="3">
    <source>
        <dbReference type="Proteomes" id="UP000307173"/>
    </source>
</evidence>
<dbReference type="AlphaFoldDB" id="A0A4T0X6Y4"/>
<evidence type="ECO:0000313" key="2">
    <source>
        <dbReference type="EMBL" id="TID30782.1"/>
    </source>
</evidence>
<dbReference type="Proteomes" id="UP000307173">
    <property type="component" value="Unassembled WGS sequence"/>
</dbReference>
<gene>
    <name evidence="2" type="ORF">CANINC_000698</name>
</gene>
<keyword evidence="1" id="KW-1133">Transmembrane helix</keyword>
<dbReference type="EMBL" id="SELW01000121">
    <property type="protein sequence ID" value="TID30782.1"/>
    <property type="molecule type" value="Genomic_DNA"/>
</dbReference>
<organism evidence="2 3">
    <name type="scientific">Pichia inconspicua</name>
    <dbReference type="NCBI Taxonomy" id="52247"/>
    <lineage>
        <taxon>Eukaryota</taxon>
        <taxon>Fungi</taxon>
        <taxon>Dikarya</taxon>
        <taxon>Ascomycota</taxon>
        <taxon>Saccharomycotina</taxon>
        <taxon>Pichiomycetes</taxon>
        <taxon>Pichiales</taxon>
        <taxon>Pichiaceae</taxon>
        <taxon>Pichia</taxon>
    </lineage>
</organism>
<name>A0A4T0X6Y4_9ASCO</name>
<keyword evidence="3" id="KW-1185">Reference proteome</keyword>
<reference evidence="2 3" key="1">
    <citation type="journal article" date="2019" name="Front. Genet.">
        <title>Whole-Genome Sequencing of the Opportunistic Yeast Pathogen Candida inconspicua Uncovers Its Hybrid Origin.</title>
        <authorList>
            <person name="Mixao V."/>
            <person name="Hansen A.P."/>
            <person name="Saus E."/>
            <person name="Boekhout T."/>
            <person name="Lass-Florl C."/>
            <person name="Gabaldon T."/>
        </authorList>
    </citation>
    <scope>NUCLEOTIDE SEQUENCE [LARGE SCALE GENOMIC DNA]</scope>
    <source>
        <strain evidence="2 3">CBS 180</strain>
    </source>
</reference>
<accession>A0A4T0X6Y4</accession>
<keyword evidence="1" id="KW-0472">Membrane</keyword>
<dbReference type="OrthoDB" id="4080905at2759"/>